<dbReference type="AlphaFoldDB" id="A0A9P7BJF9"/>
<dbReference type="EMBL" id="JAANQT010009819">
    <property type="protein sequence ID" value="KAG1276138.1"/>
    <property type="molecule type" value="Genomic_DNA"/>
</dbReference>
<gene>
    <name evidence="1" type="ORF">G6F64_014823</name>
</gene>
<name>A0A9P7BJF9_RHIOR</name>
<keyword evidence="2" id="KW-1185">Reference proteome</keyword>
<reference evidence="1" key="1">
    <citation type="journal article" date="2020" name="Microb. Genom.">
        <title>Genetic diversity of clinical and environmental Mucorales isolates obtained from an investigation of mucormycosis cases among solid organ transplant recipients.</title>
        <authorList>
            <person name="Nguyen M.H."/>
            <person name="Kaul D."/>
            <person name="Muto C."/>
            <person name="Cheng S.J."/>
            <person name="Richter R.A."/>
            <person name="Bruno V.M."/>
            <person name="Liu G."/>
            <person name="Beyhan S."/>
            <person name="Sundermann A.J."/>
            <person name="Mounaud S."/>
            <person name="Pasculle A.W."/>
            <person name="Nierman W.C."/>
            <person name="Driscoll E."/>
            <person name="Cumbie R."/>
            <person name="Clancy C.J."/>
            <person name="Dupont C.L."/>
        </authorList>
    </citation>
    <scope>NUCLEOTIDE SEQUENCE</scope>
    <source>
        <strain evidence="1">GL11</strain>
    </source>
</reference>
<sequence>MNEVGSNTNNTRESEPTIPIKVIPPFRLLVSAAYSLKHYNASKISPDDVKNDNAFKTVKDFIRKFETVLKHYNVNVDKNGLRFVVFTLIISLMSCEITQKILKINNLTVYHI</sequence>
<evidence type="ECO:0000313" key="2">
    <source>
        <dbReference type="Proteomes" id="UP000716291"/>
    </source>
</evidence>
<organism evidence="1 2">
    <name type="scientific">Rhizopus oryzae</name>
    <name type="common">Mucormycosis agent</name>
    <name type="synonym">Rhizopus arrhizus var. delemar</name>
    <dbReference type="NCBI Taxonomy" id="64495"/>
    <lineage>
        <taxon>Eukaryota</taxon>
        <taxon>Fungi</taxon>
        <taxon>Fungi incertae sedis</taxon>
        <taxon>Mucoromycota</taxon>
        <taxon>Mucoromycotina</taxon>
        <taxon>Mucoromycetes</taxon>
        <taxon>Mucorales</taxon>
        <taxon>Mucorineae</taxon>
        <taxon>Rhizopodaceae</taxon>
        <taxon>Rhizopus</taxon>
    </lineage>
</organism>
<dbReference type="Proteomes" id="UP000716291">
    <property type="component" value="Unassembled WGS sequence"/>
</dbReference>
<evidence type="ECO:0000313" key="1">
    <source>
        <dbReference type="EMBL" id="KAG1276138.1"/>
    </source>
</evidence>
<comment type="caution">
    <text evidence="1">The sequence shown here is derived from an EMBL/GenBank/DDBJ whole genome shotgun (WGS) entry which is preliminary data.</text>
</comment>
<protein>
    <submittedName>
        <fullName evidence="1">Uncharacterized protein</fullName>
    </submittedName>
</protein>
<proteinExistence type="predicted"/>
<accession>A0A9P7BJF9</accession>